<evidence type="ECO:0000313" key="3">
    <source>
        <dbReference type="EMBL" id="PHT80670.1"/>
    </source>
</evidence>
<proteinExistence type="inferred from homology"/>
<dbReference type="InterPro" id="IPR058980">
    <property type="entry name" value="Glyco_transf_N"/>
</dbReference>
<dbReference type="Pfam" id="PF26168">
    <property type="entry name" value="Glyco_transf_N"/>
    <property type="match status" value="1"/>
</dbReference>
<name>A0A2G2ZF98_CAPAN</name>
<dbReference type="Proteomes" id="UP000222542">
    <property type="component" value="Unassembled WGS sequence"/>
</dbReference>
<accession>A0A2G2ZF98</accession>
<evidence type="ECO:0000259" key="2">
    <source>
        <dbReference type="Pfam" id="PF26168"/>
    </source>
</evidence>
<dbReference type="EMBL" id="AYRZ02000005">
    <property type="protein sequence ID" value="PHT80670.1"/>
    <property type="molecule type" value="Genomic_DNA"/>
</dbReference>
<protein>
    <recommendedName>
        <fullName evidence="2">Glycosyltransferase N-terminal domain-containing protein</fullName>
    </recommendedName>
</protein>
<comment type="caution">
    <text evidence="3">The sequence shown here is derived from an EMBL/GenBank/DDBJ whole genome shotgun (WGS) entry which is preliminary data.</text>
</comment>
<dbReference type="SMR" id="A0A2G2ZF98"/>
<sequence length="66" mass="7628">MCSYEDLPNQELDNLKQDRQVVVVMVPFPAQGHLNQLVRLACLISSSYDDLPVYYVIAKLWFDPMP</sequence>
<evidence type="ECO:0000256" key="1">
    <source>
        <dbReference type="ARBA" id="ARBA00009995"/>
    </source>
</evidence>
<dbReference type="SUPFAM" id="SSF53756">
    <property type="entry name" value="UDP-Glycosyltransferase/glycogen phosphorylase"/>
    <property type="match status" value="1"/>
</dbReference>
<gene>
    <name evidence="3" type="ORF">T459_13685</name>
</gene>
<keyword evidence="4" id="KW-1185">Reference proteome</keyword>
<evidence type="ECO:0000313" key="4">
    <source>
        <dbReference type="Proteomes" id="UP000222542"/>
    </source>
</evidence>
<reference evidence="3 4" key="2">
    <citation type="journal article" date="2017" name="Genome Biol.">
        <title>New reference genome sequences of hot pepper reveal the massive evolution of plant disease-resistance genes by retroduplication.</title>
        <authorList>
            <person name="Kim S."/>
            <person name="Park J."/>
            <person name="Yeom S.I."/>
            <person name="Kim Y.M."/>
            <person name="Seo E."/>
            <person name="Kim K.T."/>
            <person name="Kim M.S."/>
            <person name="Lee J.M."/>
            <person name="Cheong K."/>
            <person name="Shin H.S."/>
            <person name="Kim S.B."/>
            <person name="Han K."/>
            <person name="Lee J."/>
            <person name="Park M."/>
            <person name="Lee H.A."/>
            <person name="Lee H.Y."/>
            <person name="Lee Y."/>
            <person name="Oh S."/>
            <person name="Lee J.H."/>
            <person name="Choi E."/>
            <person name="Choi E."/>
            <person name="Lee S.E."/>
            <person name="Jeon J."/>
            <person name="Kim H."/>
            <person name="Choi G."/>
            <person name="Song H."/>
            <person name="Lee J."/>
            <person name="Lee S.C."/>
            <person name="Kwon J.K."/>
            <person name="Lee H.Y."/>
            <person name="Koo N."/>
            <person name="Hong Y."/>
            <person name="Kim R.W."/>
            <person name="Kang W.H."/>
            <person name="Huh J.H."/>
            <person name="Kang B.C."/>
            <person name="Yang T.J."/>
            <person name="Lee Y.H."/>
            <person name="Bennetzen J.L."/>
            <person name="Choi D."/>
        </authorList>
    </citation>
    <scope>NUCLEOTIDE SEQUENCE [LARGE SCALE GENOMIC DNA]</scope>
    <source>
        <strain evidence="4">cv. CM334</strain>
    </source>
</reference>
<dbReference type="Gramene" id="PHT80670">
    <property type="protein sequence ID" value="PHT80670"/>
    <property type="gene ID" value="T459_13685"/>
</dbReference>
<reference evidence="3 4" key="1">
    <citation type="journal article" date="2014" name="Nat. Genet.">
        <title>Genome sequence of the hot pepper provides insights into the evolution of pungency in Capsicum species.</title>
        <authorList>
            <person name="Kim S."/>
            <person name="Park M."/>
            <person name="Yeom S.I."/>
            <person name="Kim Y.M."/>
            <person name="Lee J.M."/>
            <person name="Lee H.A."/>
            <person name="Seo E."/>
            <person name="Choi J."/>
            <person name="Cheong K."/>
            <person name="Kim K.T."/>
            <person name="Jung K."/>
            <person name="Lee G.W."/>
            <person name="Oh S.K."/>
            <person name="Bae C."/>
            <person name="Kim S.B."/>
            <person name="Lee H.Y."/>
            <person name="Kim S.Y."/>
            <person name="Kim M.S."/>
            <person name="Kang B.C."/>
            <person name="Jo Y.D."/>
            <person name="Yang H.B."/>
            <person name="Jeong H.J."/>
            <person name="Kang W.H."/>
            <person name="Kwon J.K."/>
            <person name="Shin C."/>
            <person name="Lim J.Y."/>
            <person name="Park J.H."/>
            <person name="Huh J.H."/>
            <person name="Kim J.S."/>
            <person name="Kim B.D."/>
            <person name="Cohen O."/>
            <person name="Paran I."/>
            <person name="Suh M.C."/>
            <person name="Lee S.B."/>
            <person name="Kim Y.K."/>
            <person name="Shin Y."/>
            <person name="Noh S.J."/>
            <person name="Park J."/>
            <person name="Seo Y.S."/>
            <person name="Kwon S.Y."/>
            <person name="Kim H.A."/>
            <person name="Park J.M."/>
            <person name="Kim H.J."/>
            <person name="Choi S.B."/>
            <person name="Bosland P.W."/>
            <person name="Reeves G."/>
            <person name="Jo S.H."/>
            <person name="Lee B.W."/>
            <person name="Cho H.T."/>
            <person name="Choi H.S."/>
            <person name="Lee M.S."/>
            <person name="Yu Y."/>
            <person name="Do Choi Y."/>
            <person name="Park B.S."/>
            <person name="van Deynze A."/>
            <person name="Ashrafi H."/>
            <person name="Hill T."/>
            <person name="Kim W.T."/>
            <person name="Pai H.S."/>
            <person name="Ahn H.K."/>
            <person name="Yeam I."/>
            <person name="Giovannoni J.J."/>
            <person name="Rose J.K."/>
            <person name="Sorensen I."/>
            <person name="Lee S.J."/>
            <person name="Kim R.W."/>
            <person name="Choi I.Y."/>
            <person name="Choi B.S."/>
            <person name="Lim J.S."/>
            <person name="Lee Y.H."/>
            <person name="Choi D."/>
        </authorList>
    </citation>
    <scope>NUCLEOTIDE SEQUENCE [LARGE SCALE GENOMIC DNA]</scope>
    <source>
        <strain evidence="4">cv. CM334</strain>
    </source>
</reference>
<feature type="domain" description="Glycosyltransferase N-terminal" evidence="2">
    <location>
        <begin position="20"/>
        <end position="57"/>
    </location>
</feature>
<dbReference type="AlphaFoldDB" id="A0A2G2ZF98"/>
<organism evidence="3 4">
    <name type="scientific">Capsicum annuum</name>
    <name type="common">Capsicum pepper</name>
    <dbReference type="NCBI Taxonomy" id="4072"/>
    <lineage>
        <taxon>Eukaryota</taxon>
        <taxon>Viridiplantae</taxon>
        <taxon>Streptophyta</taxon>
        <taxon>Embryophyta</taxon>
        <taxon>Tracheophyta</taxon>
        <taxon>Spermatophyta</taxon>
        <taxon>Magnoliopsida</taxon>
        <taxon>eudicotyledons</taxon>
        <taxon>Gunneridae</taxon>
        <taxon>Pentapetalae</taxon>
        <taxon>asterids</taxon>
        <taxon>lamiids</taxon>
        <taxon>Solanales</taxon>
        <taxon>Solanaceae</taxon>
        <taxon>Solanoideae</taxon>
        <taxon>Capsiceae</taxon>
        <taxon>Capsicum</taxon>
    </lineage>
</organism>
<dbReference type="Gene3D" id="3.40.50.2000">
    <property type="entry name" value="Glycogen Phosphorylase B"/>
    <property type="match status" value="1"/>
</dbReference>
<comment type="similarity">
    <text evidence="1">Belongs to the UDP-glycosyltransferase family.</text>
</comment>